<dbReference type="Proteomes" id="UP000295390">
    <property type="component" value="Unassembled WGS sequence"/>
</dbReference>
<accession>A0A4R6THE4</accession>
<proteinExistence type="predicted"/>
<dbReference type="Gene3D" id="2.40.128.140">
    <property type="entry name" value="Outer membrane protein"/>
    <property type="match status" value="1"/>
</dbReference>
<evidence type="ECO:0000313" key="3">
    <source>
        <dbReference type="Proteomes" id="UP000295390"/>
    </source>
</evidence>
<dbReference type="AlphaFoldDB" id="A0A4R6THE4"/>
<dbReference type="OrthoDB" id="622552at2"/>
<dbReference type="RefSeq" id="WP_133535119.1">
    <property type="nucleotide sequence ID" value="NZ_SNYH01000002.1"/>
</dbReference>
<comment type="caution">
    <text evidence="2">The sequence shown here is derived from an EMBL/GenBank/DDBJ whole genome shotgun (WGS) entry which is preliminary data.</text>
</comment>
<dbReference type="EMBL" id="SNYH01000002">
    <property type="protein sequence ID" value="TDQ28586.1"/>
    <property type="molecule type" value="Genomic_DNA"/>
</dbReference>
<organism evidence="2 3">
    <name type="scientific">Tenacibaculum caenipelagi</name>
    <dbReference type="NCBI Taxonomy" id="1325435"/>
    <lineage>
        <taxon>Bacteria</taxon>
        <taxon>Pseudomonadati</taxon>
        <taxon>Bacteroidota</taxon>
        <taxon>Flavobacteriia</taxon>
        <taxon>Flavobacteriales</taxon>
        <taxon>Flavobacteriaceae</taxon>
        <taxon>Tenacibaculum</taxon>
    </lineage>
</organism>
<gene>
    <name evidence="2" type="ORF">DFQ07_0962</name>
</gene>
<name>A0A4R6THE4_9FLAO</name>
<dbReference type="InterPro" id="IPR037107">
    <property type="entry name" value="Put_OMP_sf"/>
</dbReference>
<evidence type="ECO:0000313" key="2">
    <source>
        <dbReference type="EMBL" id="TDQ28586.1"/>
    </source>
</evidence>
<dbReference type="Pfam" id="PF09982">
    <property type="entry name" value="LpxR"/>
    <property type="match status" value="1"/>
</dbReference>
<sequence>MNKPFIFLLFFSFICNAQIFITHENDFLAIDNKDENYTGGLNIELLFEKFNFKQPFYELKDSYNMQTISLGGVGYTPQDLTSVIPVIGDRPYSSLVYLVFGKNSIKLDNSESISSKFLIGNMGGSGPGRVQYFLHDVNFLGSARPNPLGWHNQIGYDGSLVLNYNVRYLKRLNKKLTPQSSFFKNTSYTVGVDLGNYMINLQGGFFVDIVNLNSYPTLGYRNIMIPTKSNFKSNYIEKKNFRGSFFINPFVRIVGYNSTLEGLMFNDKSVYTIPHSEVNRVLFEFNTGIRLLLWERFHLKYTFTARTQEFTGGKKMHYWGGVTIGYTPKKWIH</sequence>
<protein>
    <recommendedName>
        <fullName evidence="4">Lipid A deacylase LpxR family protein</fullName>
    </recommendedName>
</protein>
<keyword evidence="1" id="KW-0732">Signal</keyword>
<evidence type="ECO:0008006" key="4">
    <source>
        <dbReference type="Google" id="ProtNLM"/>
    </source>
</evidence>
<feature type="chain" id="PRO_5020976745" description="Lipid A deacylase LpxR family protein" evidence="1">
    <location>
        <begin position="18"/>
        <end position="333"/>
    </location>
</feature>
<keyword evidence="3" id="KW-1185">Reference proteome</keyword>
<feature type="signal peptide" evidence="1">
    <location>
        <begin position="1"/>
        <end position="17"/>
    </location>
</feature>
<evidence type="ECO:0000256" key="1">
    <source>
        <dbReference type="SAM" id="SignalP"/>
    </source>
</evidence>
<dbReference type="InterPro" id="IPR018707">
    <property type="entry name" value="LpxR"/>
</dbReference>
<reference evidence="2 3" key="1">
    <citation type="submission" date="2019-03" db="EMBL/GenBank/DDBJ databases">
        <title>Genomic Encyclopedia of Type Strains, Phase III (KMG-III): the genomes of soil and plant-associated and newly described type strains.</title>
        <authorList>
            <person name="Whitman W."/>
        </authorList>
    </citation>
    <scope>NUCLEOTIDE SEQUENCE [LARGE SCALE GENOMIC DNA]</scope>
    <source>
        <strain evidence="2 3">CECT 8283</strain>
    </source>
</reference>